<comment type="caution">
    <text evidence="1">The sequence shown here is derived from an EMBL/GenBank/DDBJ whole genome shotgun (WGS) entry which is preliminary data.</text>
</comment>
<evidence type="ECO:0008006" key="3">
    <source>
        <dbReference type="Google" id="ProtNLM"/>
    </source>
</evidence>
<gene>
    <name evidence="1" type="ORF">E5S67_03287</name>
</gene>
<evidence type="ECO:0000313" key="2">
    <source>
        <dbReference type="Proteomes" id="UP000702425"/>
    </source>
</evidence>
<dbReference type="Proteomes" id="UP000702425">
    <property type="component" value="Unassembled WGS sequence"/>
</dbReference>
<name>A0ABX2D0Q5_9CYAN</name>
<dbReference type="EMBL" id="SRRZ01000058">
    <property type="protein sequence ID" value="NQE35552.1"/>
    <property type="molecule type" value="Genomic_DNA"/>
</dbReference>
<reference evidence="1 2" key="1">
    <citation type="journal article" date="2020" name="Sci. Rep.">
        <title>A novel cyanobacterial geosmin producer, revising GeoA distribution and dispersion patterns in Bacteria.</title>
        <authorList>
            <person name="Churro C."/>
            <person name="Semedo-Aguiar A.P."/>
            <person name="Silva A.D."/>
            <person name="Pereira-Leal J.B."/>
            <person name="Leite R.B."/>
        </authorList>
    </citation>
    <scope>NUCLEOTIDE SEQUENCE [LARGE SCALE GENOMIC DNA]</scope>
    <source>
        <strain evidence="1 2">IPMA8</strain>
    </source>
</reference>
<dbReference type="RefSeq" id="WP_172189040.1">
    <property type="nucleotide sequence ID" value="NZ_CAWPPK010000272.1"/>
</dbReference>
<accession>A0ABX2D0Q5</accession>
<keyword evidence="2" id="KW-1185">Reference proteome</keyword>
<sequence length="116" mass="13488">MPKLPECDRCLLFARNPHLVCAVHPTGPNTNTCIDFREDPDAEPEELWEPEGASYYNGELILQPRQRWTPEQQLELLDTHPLFTGRCPQCEMTYPKYETPPVHWDCPECGWMDDSV</sequence>
<proteinExistence type="predicted"/>
<protein>
    <recommendedName>
        <fullName evidence="3">Cysteine-rich CPCC domain-containing protein</fullName>
    </recommendedName>
</protein>
<evidence type="ECO:0000313" key="1">
    <source>
        <dbReference type="EMBL" id="NQE35552.1"/>
    </source>
</evidence>
<organism evidence="1 2">
    <name type="scientific">Microcoleus asticus IPMA8</name>
    <dbReference type="NCBI Taxonomy" id="2563858"/>
    <lineage>
        <taxon>Bacteria</taxon>
        <taxon>Bacillati</taxon>
        <taxon>Cyanobacteriota</taxon>
        <taxon>Cyanophyceae</taxon>
        <taxon>Oscillatoriophycideae</taxon>
        <taxon>Oscillatoriales</taxon>
        <taxon>Microcoleaceae</taxon>
        <taxon>Microcoleus</taxon>
        <taxon>Microcoleus asticus</taxon>
    </lineage>
</organism>